<sequence length="71" mass="7880">MASKNQRLATLPTAVTYLRSTERGQPGKYIANRFYVPADAETRLLGIRMAAPVASRATLSLYQLLLNALER</sequence>
<proteinExistence type="predicted"/>
<evidence type="ECO:0000313" key="2">
    <source>
        <dbReference type="Proteomes" id="UP000320672"/>
    </source>
</evidence>
<accession>A0A517MNT5</accession>
<reference evidence="1 2" key="1">
    <citation type="submission" date="2019-02" db="EMBL/GenBank/DDBJ databases">
        <title>Deep-cultivation of Planctomycetes and their phenomic and genomic characterization uncovers novel biology.</title>
        <authorList>
            <person name="Wiegand S."/>
            <person name="Jogler M."/>
            <person name="Boedeker C."/>
            <person name="Pinto D."/>
            <person name="Vollmers J."/>
            <person name="Rivas-Marin E."/>
            <person name="Kohn T."/>
            <person name="Peeters S.H."/>
            <person name="Heuer A."/>
            <person name="Rast P."/>
            <person name="Oberbeckmann S."/>
            <person name="Bunk B."/>
            <person name="Jeske O."/>
            <person name="Meyerdierks A."/>
            <person name="Storesund J.E."/>
            <person name="Kallscheuer N."/>
            <person name="Luecker S."/>
            <person name="Lage O.M."/>
            <person name="Pohl T."/>
            <person name="Merkel B.J."/>
            <person name="Hornburger P."/>
            <person name="Mueller R.-W."/>
            <person name="Bruemmer F."/>
            <person name="Labrenz M."/>
            <person name="Spormann A.M."/>
            <person name="Op den Camp H."/>
            <person name="Overmann J."/>
            <person name="Amann R."/>
            <person name="Jetten M.S.M."/>
            <person name="Mascher T."/>
            <person name="Medema M.H."/>
            <person name="Devos D.P."/>
            <person name="Kaster A.-K."/>
            <person name="Ovreas L."/>
            <person name="Rohde M."/>
            <person name="Galperin M.Y."/>
            <person name="Jogler C."/>
        </authorList>
    </citation>
    <scope>NUCLEOTIDE SEQUENCE [LARGE SCALE GENOMIC DNA]</scope>
    <source>
        <strain evidence="1 2">FF011L</strain>
    </source>
</reference>
<keyword evidence="2" id="KW-1185">Reference proteome</keyword>
<organism evidence="1 2">
    <name type="scientific">Roseimaritima multifibrata</name>
    <dbReference type="NCBI Taxonomy" id="1930274"/>
    <lineage>
        <taxon>Bacteria</taxon>
        <taxon>Pseudomonadati</taxon>
        <taxon>Planctomycetota</taxon>
        <taxon>Planctomycetia</taxon>
        <taxon>Pirellulales</taxon>
        <taxon>Pirellulaceae</taxon>
        <taxon>Roseimaritima</taxon>
    </lineage>
</organism>
<dbReference type="KEGG" id="rml:FF011L_53540"/>
<dbReference type="Proteomes" id="UP000320672">
    <property type="component" value="Chromosome"/>
</dbReference>
<evidence type="ECO:0000313" key="1">
    <source>
        <dbReference type="EMBL" id="QDS96542.1"/>
    </source>
</evidence>
<dbReference type="AlphaFoldDB" id="A0A517MNT5"/>
<gene>
    <name evidence="1" type="ORF">FF011L_53540</name>
</gene>
<dbReference type="EMBL" id="CP036262">
    <property type="protein sequence ID" value="QDS96542.1"/>
    <property type="molecule type" value="Genomic_DNA"/>
</dbReference>
<dbReference type="RefSeq" id="WP_145354669.1">
    <property type="nucleotide sequence ID" value="NZ_CP036262.1"/>
</dbReference>
<protein>
    <submittedName>
        <fullName evidence="1">Uncharacterized protein</fullName>
    </submittedName>
</protein>
<name>A0A517MNT5_9BACT</name>